<dbReference type="Gene3D" id="2.60.120.470">
    <property type="entry name" value="PITH domain"/>
    <property type="match status" value="1"/>
</dbReference>
<dbReference type="InterPro" id="IPR010400">
    <property type="entry name" value="PITH_dom"/>
</dbReference>
<dbReference type="InterPro" id="IPR037047">
    <property type="entry name" value="PITH_dom_sf"/>
</dbReference>
<evidence type="ECO:0000259" key="2">
    <source>
        <dbReference type="PROSITE" id="PS51532"/>
    </source>
</evidence>
<dbReference type="GO" id="GO:0005737">
    <property type="term" value="C:cytoplasm"/>
    <property type="evidence" value="ECO:0007669"/>
    <property type="project" value="UniProtKB-ARBA"/>
</dbReference>
<reference evidence="5" key="1">
    <citation type="submission" date="2016-06" db="UniProtKB">
        <authorList>
            <consortium name="WormBaseParasite"/>
        </authorList>
    </citation>
    <scope>IDENTIFICATION</scope>
</reference>
<reference evidence="3 4" key="2">
    <citation type="submission" date="2018-11" db="EMBL/GenBank/DDBJ databases">
        <authorList>
            <consortium name="Pathogen Informatics"/>
        </authorList>
    </citation>
    <scope>NUCLEOTIDE SEQUENCE [LARGE SCALE GENOMIC DNA]</scope>
</reference>
<organism evidence="4 5">
    <name type="scientific">Toxocara canis</name>
    <name type="common">Canine roundworm</name>
    <dbReference type="NCBI Taxonomy" id="6265"/>
    <lineage>
        <taxon>Eukaryota</taxon>
        <taxon>Metazoa</taxon>
        <taxon>Ecdysozoa</taxon>
        <taxon>Nematoda</taxon>
        <taxon>Chromadorea</taxon>
        <taxon>Rhabditida</taxon>
        <taxon>Spirurina</taxon>
        <taxon>Ascaridomorpha</taxon>
        <taxon>Ascaridoidea</taxon>
        <taxon>Toxocaridae</taxon>
        <taxon>Toxocara</taxon>
    </lineage>
</organism>
<dbReference type="GO" id="GO:0005634">
    <property type="term" value="C:nucleus"/>
    <property type="evidence" value="ECO:0007669"/>
    <property type="project" value="TreeGrafter"/>
</dbReference>
<dbReference type="WBParaSite" id="TCNE_0000779201-mRNA-1">
    <property type="protein sequence ID" value="TCNE_0000779201-mRNA-1"/>
    <property type="gene ID" value="TCNE_0000779201"/>
</dbReference>
<proteinExistence type="inferred from homology"/>
<evidence type="ECO:0000313" key="5">
    <source>
        <dbReference type="WBParaSite" id="TCNE_0000779201-mRNA-1"/>
    </source>
</evidence>
<dbReference type="PANTHER" id="PTHR12175:SF1">
    <property type="entry name" value="PITH DOMAIN-CONTAINING PROTEIN 1"/>
    <property type="match status" value="1"/>
</dbReference>
<gene>
    <name evidence="3" type="ORF">TCNE_LOCUS7792</name>
</gene>
<name>A0A183UH22_TOXCA</name>
<evidence type="ECO:0000313" key="3">
    <source>
        <dbReference type="EMBL" id="VDM39113.1"/>
    </source>
</evidence>
<comment type="similarity">
    <text evidence="1">Belongs to the PITHD1 family.</text>
</comment>
<dbReference type="InterPro" id="IPR045099">
    <property type="entry name" value="PITH1-like"/>
</dbReference>
<evidence type="ECO:0000256" key="1">
    <source>
        <dbReference type="ARBA" id="ARBA00025788"/>
    </source>
</evidence>
<dbReference type="PANTHER" id="PTHR12175">
    <property type="entry name" value="AD039 HT014 THIOREDOXIN FAMILY TRP26"/>
    <property type="match status" value="1"/>
</dbReference>
<feature type="domain" description="PITH" evidence="2">
    <location>
        <begin position="19"/>
        <end position="191"/>
    </location>
</feature>
<sequence>MCSHGHGHGGGCEQEYTPVVQGAEGVLYTMNHHIDLDKVVVLNETVEGSGAKVFKDWENRMDRSDFVESDVDEELLFNVPFRGHVKIMGIVIGGDLDSTHPSHMKIYKGRPSMSFEDGALAPDQEFALKQDARAEIDYALKGAKFSDVTHLSLYFPSNFGAERTRIYYIGLRGEYLSDMPSEVPIATYESRPMLKDHKANIPDNALPRSIF</sequence>
<dbReference type="InterPro" id="IPR008979">
    <property type="entry name" value="Galactose-bd-like_sf"/>
</dbReference>
<protein>
    <submittedName>
        <fullName evidence="5">PITH domain-containing protein</fullName>
    </submittedName>
</protein>
<dbReference type="EMBL" id="UYWY01019757">
    <property type="protein sequence ID" value="VDM39113.1"/>
    <property type="molecule type" value="Genomic_DNA"/>
</dbReference>
<dbReference type="AlphaFoldDB" id="A0A183UH22"/>
<accession>A0A183UH22</accession>
<dbReference type="Proteomes" id="UP000050794">
    <property type="component" value="Unassembled WGS sequence"/>
</dbReference>
<keyword evidence="4" id="KW-1185">Reference proteome</keyword>
<dbReference type="SUPFAM" id="SSF49785">
    <property type="entry name" value="Galactose-binding domain-like"/>
    <property type="match status" value="1"/>
</dbReference>
<dbReference type="Pfam" id="PF06201">
    <property type="entry name" value="PITH"/>
    <property type="match status" value="1"/>
</dbReference>
<dbReference type="PROSITE" id="PS51532">
    <property type="entry name" value="PITH"/>
    <property type="match status" value="1"/>
</dbReference>
<evidence type="ECO:0000313" key="4">
    <source>
        <dbReference type="Proteomes" id="UP000050794"/>
    </source>
</evidence>